<dbReference type="Gene3D" id="1.10.150.770">
    <property type="match status" value="1"/>
</dbReference>
<dbReference type="SUPFAM" id="SSF56601">
    <property type="entry name" value="beta-lactamase/transpeptidase-like"/>
    <property type="match status" value="1"/>
</dbReference>
<keyword evidence="4 16" id="KW-0132">Cell division</keyword>
<dbReference type="HAMAP" id="MF_02080">
    <property type="entry name" value="FtsI_transpept"/>
    <property type="match status" value="1"/>
</dbReference>
<comment type="catalytic activity">
    <reaction evidence="16">
        <text>Preferential cleavage: (Ac)2-L-Lys-D-Ala-|-D-Ala. Also transpeptidation of peptidyl-alanyl moieties that are N-acyl substituents of D-alanine.</text>
        <dbReference type="EC" id="3.4.16.4"/>
    </reaction>
</comment>
<comment type="similarity">
    <text evidence="16">Belongs to the transpeptidase family. FtsI subfamily.</text>
</comment>
<evidence type="ECO:0000256" key="9">
    <source>
        <dbReference type="ARBA" id="ARBA00022960"/>
    </source>
</evidence>
<dbReference type="Gene3D" id="3.40.710.10">
    <property type="entry name" value="DD-peptidase/beta-lactamase superfamily"/>
    <property type="match status" value="1"/>
</dbReference>
<dbReference type="InterPro" id="IPR005311">
    <property type="entry name" value="PBP_dimer"/>
</dbReference>
<evidence type="ECO:0000256" key="14">
    <source>
        <dbReference type="ARBA" id="ARBA00023306"/>
    </source>
</evidence>
<dbReference type="InterPro" id="IPR037532">
    <property type="entry name" value="FtsI_transpept"/>
</dbReference>
<evidence type="ECO:0000259" key="18">
    <source>
        <dbReference type="Pfam" id="PF03717"/>
    </source>
</evidence>
<feature type="active site" description="Acyl-ester intermediate" evidence="16">
    <location>
        <position position="309"/>
    </location>
</feature>
<evidence type="ECO:0000256" key="11">
    <source>
        <dbReference type="ARBA" id="ARBA00022989"/>
    </source>
</evidence>
<keyword evidence="13 16" id="KW-0717">Septation</keyword>
<evidence type="ECO:0000256" key="12">
    <source>
        <dbReference type="ARBA" id="ARBA00023136"/>
    </source>
</evidence>
<keyword evidence="20" id="KW-1185">Reference proteome</keyword>
<keyword evidence="10 16" id="KW-0573">Peptidoglycan synthesis</keyword>
<dbReference type="RefSeq" id="WP_369666094.1">
    <property type="nucleotide sequence ID" value="NZ_JBDKXB010000004.1"/>
</dbReference>
<dbReference type="InterPro" id="IPR050515">
    <property type="entry name" value="Beta-lactam/transpept"/>
</dbReference>
<keyword evidence="2 16" id="KW-1003">Cell membrane</keyword>
<keyword evidence="5 16" id="KW-0121">Carboxypeptidase</keyword>
<feature type="domain" description="Penicillin-binding protein dimerisation" evidence="18">
    <location>
        <begin position="69"/>
        <end position="215"/>
    </location>
</feature>
<dbReference type="EC" id="3.4.16.4" evidence="16"/>
<dbReference type="Proteomes" id="UP001564408">
    <property type="component" value="Unassembled WGS sequence"/>
</dbReference>
<keyword evidence="14 16" id="KW-0131">Cell cycle</keyword>
<dbReference type="InterPro" id="IPR001460">
    <property type="entry name" value="PCN-bd_Tpept"/>
</dbReference>
<accession>A0ABV4BB63</accession>
<comment type="pathway">
    <text evidence="16">Cell wall biogenesis; peptidoglycan biosynthesis.</text>
</comment>
<evidence type="ECO:0000256" key="16">
    <source>
        <dbReference type="HAMAP-Rule" id="MF_02080"/>
    </source>
</evidence>
<evidence type="ECO:0000256" key="8">
    <source>
        <dbReference type="ARBA" id="ARBA00022801"/>
    </source>
</evidence>
<dbReference type="InterPro" id="IPR012338">
    <property type="entry name" value="Beta-lactam/transpept-like"/>
</dbReference>
<evidence type="ECO:0000256" key="2">
    <source>
        <dbReference type="ARBA" id="ARBA00022475"/>
    </source>
</evidence>
<evidence type="ECO:0000256" key="4">
    <source>
        <dbReference type="ARBA" id="ARBA00022618"/>
    </source>
</evidence>
<reference evidence="19 20" key="1">
    <citation type="submission" date="2024-05" db="EMBL/GenBank/DDBJ databases">
        <title>Genome Sequence and Characterization of the New Strain Purple Sulfur Bacterium of Genus Thioalkalicoccus.</title>
        <authorList>
            <person name="Bryantseva I.A."/>
            <person name="Kyndt J.A."/>
            <person name="Imhoff J.F."/>
        </authorList>
    </citation>
    <scope>NUCLEOTIDE SEQUENCE [LARGE SCALE GENOMIC DNA]</scope>
    <source>
        <strain evidence="19 20">Um2</strain>
    </source>
</reference>
<dbReference type="Pfam" id="PF03717">
    <property type="entry name" value="PBP_dimer"/>
    <property type="match status" value="1"/>
</dbReference>
<evidence type="ECO:0000256" key="7">
    <source>
        <dbReference type="ARBA" id="ARBA00022692"/>
    </source>
</evidence>
<organism evidence="19 20">
    <name type="scientific">Thioalkalicoccus limnaeus</name>
    <dbReference type="NCBI Taxonomy" id="120681"/>
    <lineage>
        <taxon>Bacteria</taxon>
        <taxon>Pseudomonadati</taxon>
        <taxon>Pseudomonadota</taxon>
        <taxon>Gammaproteobacteria</taxon>
        <taxon>Chromatiales</taxon>
        <taxon>Chromatiaceae</taxon>
        <taxon>Thioalkalicoccus</taxon>
    </lineage>
</organism>
<comment type="function">
    <text evidence="16">Catalyzes cross-linking of the peptidoglycan cell wall at the division septum.</text>
</comment>
<evidence type="ECO:0000313" key="20">
    <source>
        <dbReference type="Proteomes" id="UP001564408"/>
    </source>
</evidence>
<evidence type="ECO:0000256" key="5">
    <source>
        <dbReference type="ARBA" id="ARBA00022645"/>
    </source>
</evidence>
<keyword evidence="7 16" id="KW-0812">Transmembrane</keyword>
<proteinExistence type="inferred from homology"/>
<keyword evidence="6 16" id="KW-0645">Protease</keyword>
<evidence type="ECO:0000256" key="13">
    <source>
        <dbReference type="ARBA" id="ARBA00023210"/>
    </source>
</evidence>
<evidence type="ECO:0000256" key="10">
    <source>
        <dbReference type="ARBA" id="ARBA00022984"/>
    </source>
</evidence>
<evidence type="ECO:0000256" key="15">
    <source>
        <dbReference type="ARBA" id="ARBA00023316"/>
    </source>
</evidence>
<evidence type="ECO:0000256" key="1">
    <source>
        <dbReference type="ARBA" id="ARBA00004370"/>
    </source>
</evidence>
<dbReference type="EMBL" id="JBDKXB010000004">
    <property type="protein sequence ID" value="MEY6431711.1"/>
    <property type="molecule type" value="Genomic_DNA"/>
</dbReference>
<dbReference type="PANTHER" id="PTHR30627">
    <property type="entry name" value="PEPTIDOGLYCAN D,D-TRANSPEPTIDASE"/>
    <property type="match status" value="1"/>
</dbReference>
<evidence type="ECO:0000256" key="6">
    <source>
        <dbReference type="ARBA" id="ARBA00022670"/>
    </source>
</evidence>
<dbReference type="PANTHER" id="PTHR30627:SF1">
    <property type="entry name" value="PEPTIDOGLYCAN D,D-TRANSPEPTIDASE FTSI"/>
    <property type="match status" value="1"/>
</dbReference>
<dbReference type="SUPFAM" id="SSF56519">
    <property type="entry name" value="Penicillin binding protein dimerisation domain"/>
    <property type="match status" value="1"/>
</dbReference>
<feature type="domain" description="Penicillin-binding protein transpeptidase" evidence="17">
    <location>
        <begin position="262"/>
        <end position="562"/>
    </location>
</feature>
<keyword evidence="8 16" id="KW-0378">Hydrolase</keyword>
<dbReference type="Gene3D" id="3.90.1310.10">
    <property type="entry name" value="Penicillin-binding protein 2a (Domain 2)"/>
    <property type="match status" value="1"/>
</dbReference>
<sequence>MAATRRQPRVRRRARSPKPPRVALRRRLLMVLMASALVATVGGAFYRQVVENDFLKTEGERRHLRLSEIPARRGMIFDRHGEPLAVSTPVTTYWADPRVFAAHEHQTDAVARALNLDAERLRERFESNRGRAFMYLKRRVHPREAEALDALIAREGIQGIGTETEYRRFYPSAEVFGHVLGFTDIEDQGQEGLERAFEAQLSARPGLRRVIQDGRRTQVAELELVRLPRDGRDLTVSLDRRLQFIAYRELKRAVAEHKALGGSAVILDVQSGEILAMVNQPGYNPNAVREGGVDHRRNRALTDVFEPGSTVKPFIVLAALELSLVGPHTTIDTRPGVMTVGRNRVRDVRDFGVLDTTGVITRSSNIGVVKLAQRMDRSVIWQVYDRVGFGSRTDSGFPGESPGVLPHFRRWSQFDQAVLSFGYGLSTTALQLAQSYAVLAADGVKRPVTLIKRDGPPPPGVRVLGAQSTRQVRAMMETVVSSPQGTARRAAIEGYRVAGKTGTSKKSAGRQGYTGNRYQAVFAGMVPVDNPRFVMVVMIDEPRGASHFGGQVAAPVFARVMENAVRLYNVPPDDPAGSLLLVGTAEVAQ</sequence>
<evidence type="ECO:0000259" key="17">
    <source>
        <dbReference type="Pfam" id="PF00905"/>
    </source>
</evidence>
<evidence type="ECO:0000313" key="19">
    <source>
        <dbReference type="EMBL" id="MEY6431711.1"/>
    </source>
</evidence>
<gene>
    <name evidence="16" type="primary">ftsI</name>
    <name evidence="19" type="ORF">ABC977_04735</name>
</gene>
<evidence type="ECO:0000256" key="3">
    <source>
        <dbReference type="ARBA" id="ARBA00022519"/>
    </source>
</evidence>
<comment type="caution">
    <text evidence="19">The sequence shown here is derived from an EMBL/GenBank/DDBJ whole genome shotgun (WGS) entry which is preliminary data.</text>
</comment>
<name>A0ABV4BB63_9GAMM</name>
<keyword evidence="15 16" id="KW-0961">Cell wall biogenesis/degradation</keyword>
<keyword evidence="3 16" id="KW-0997">Cell inner membrane</keyword>
<dbReference type="Pfam" id="PF00905">
    <property type="entry name" value="Transpeptidase"/>
    <property type="match status" value="1"/>
</dbReference>
<keyword evidence="11 16" id="KW-1133">Transmembrane helix</keyword>
<protein>
    <recommendedName>
        <fullName evidence="16">Peptidoglycan D,D-transpeptidase FtsI</fullName>
        <ecNumber evidence="16">3.4.16.4</ecNumber>
    </recommendedName>
    <alternativeName>
        <fullName evidence="16">Penicillin-binding protein 3</fullName>
        <shortName evidence="16">PBP-3</shortName>
    </alternativeName>
</protein>
<keyword evidence="12 16" id="KW-0472">Membrane</keyword>
<dbReference type="Gene3D" id="3.30.450.330">
    <property type="match status" value="1"/>
</dbReference>
<keyword evidence="9 16" id="KW-0133">Cell shape</keyword>
<dbReference type="InterPro" id="IPR036138">
    <property type="entry name" value="PBP_dimer_sf"/>
</dbReference>
<comment type="subcellular location">
    <subcellularLocation>
        <location evidence="1">Membrane</location>
    </subcellularLocation>
</comment>